<name>A0A060S7M4_PYCCI</name>
<comment type="similarity">
    <text evidence="1">Belongs to the peptidase C14B family.</text>
</comment>
<dbReference type="PANTHER" id="PTHR48104:SF30">
    <property type="entry name" value="METACASPASE-1"/>
    <property type="match status" value="1"/>
</dbReference>
<evidence type="ECO:0000256" key="1">
    <source>
        <dbReference type="ARBA" id="ARBA00009005"/>
    </source>
</evidence>
<dbReference type="GO" id="GO:0005737">
    <property type="term" value="C:cytoplasm"/>
    <property type="evidence" value="ECO:0007669"/>
    <property type="project" value="TreeGrafter"/>
</dbReference>
<reference evidence="3" key="1">
    <citation type="submission" date="2014-01" db="EMBL/GenBank/DDBJ databases">
        <title>The genome of the white-rot fungus Pycnoporus cinnabarinus: a basidiomycete model with a versatile arsenal for lignocellulosic biomass breakdown.</title>
        <authorList>
            <person name="Levasseur A."/>
            <person name="Lomascolo A."/>
            <person name="Ruiz-Duenas F.J."/>
            <person name="Uzan E."/>
            <person name="Piumi F."/>
            <person name="Kues U."/>
            <person name="Ram A.F.J."/>
            <person name="Murat C."/>
            <person name="Haon M."/>
            <person name="Benoit I."/>
            <person name="Arfi Y."/>
            <person name="Chevret D."/>
            <person name="Drula E."/>
            <person name="Kwon M.J."/>
            <person name="Gouret P."/>
            <person name="Lesage-Meessen L."/>
            <person name="Lombard V."/>
            <person name="Mariette J."/>
            <person name="Noirot C."/>
            <person name="Park J."/>
            <person name="Patyshakuliyeva A."/>
            <person name="Wieneger R.A.B."/>
            <person name="Wosten H.A.B."/>
            <person name="Martin F."/>
            <person name="Coutinho P.M."/>
            <person name="de Vries R."/>
            <person name="Martinez A.T."/>
            <person name="Klopp C."/>
            <person name="Pontarotti P."/>
            <person name="Henrissat B."/>
            <person name="Record E."/>
        </authorList>
    </citation>
    <scope>NUCLEOTIDE SEQUENCE [LARGE SCALE GENOMIC DNA]</scope>
    <source>
        <strain evidence="3">BRFM137</strain>
    </source>
</reference>
<evidence type="ECO:0000259" key="2">
    <source>
        <dbReference type="Pfam" id="PF00656"/>
    </source>
</evidence>
<dbReference type="InterPro" id="IPR011600">
    <property type="entry name" value="Pept_C14_caspase"/>
</dbReference>
<dbReference type="OrthoDB" id="3223806at2759"/>
<sequence length="374" mass="41192">MMWDFGGGGQGSSPYYVQQHPAASSSAPSFPAAYGDYNAGPPPMPFMPIGAPASDHIFVDRYHGSTPGVELSTDHGPFQALRLRRWLVLRHNHGHGHASRPTVQQHSSTPAKLTRHGYSARDIEILTDDTSDPRRLPTRANILEAMRRLVKDAHPHDSLFFHYSGHGGQIKDKDGDEIDGYDEIIFPLDHKSAGYISDDVGTPFSMSILSADRCCLDQLMHTMMVKPLPPGCRLTALFDVCIANALVRVLRADSDSVSFVYSPATLAPSSTCPTCDGRVKGSQVTKKWHDYKATLADVITWSGCKDSQTSADTWEQGVATGAMSHAFISSLAQNPKQSYQDLLRSVRVILKKKYSQKPQLSSSHHIDTNLRFIF</sequence>
<dbReference type="Pfam" id="PF00656">
    <property type="entry name" value="Peptidase_C14"/>
    <property type="match status" value="1"/>
</dbReference>
<proteinExistence type="inferred from homology"/>
<accession>A0A060S7M4</accession>
<dbReference type="EMBL" id="CCBP010000077">
    <property type="protein sequence ID" value="CDO70340.1"/>
    <property type="molecule type" value="Genomic_DNA"/>
</dbReference>
<keyword evidence="4" id="KW-1185">Reference proteome</keyword>
<organism evidence="3 4">
    <name type="scientific">Pycnoporus cinnabarinus</name>
    <name type="common">Cinnabar-red polypore</name>
    <name type="synonym">Trametes cinnabarina</name>
    <dbReference type="NCBI Taxonomy" id="5643"/>
    <lineage>
        <taxon>Eukaryota</taxon>
        <taxon>Fungi</taxon>
        <taxon>Dikarya</taxon>
        <taxon>Basidiomycota</taxon>
        <taxon>Agaricomycotina</taxon>
        <taxon>Agaricomycetes</taxon>
        <taxon>Polyporales</taxon>
        <taxon>Polyporaceae</taxon>
        <taxon>Trametes</taxon>
    </lineage>
</organism>
<feature type="domain" description="Peptidase C14 caspase" evidence="2">
    <location>
        <begin position="135"/>
        <end position="364"/>
    </location>
</feature>
<dbReference type="PANTHER" id="PTHR48104">
    <property type="entry name" value="METACASPASE-4"/>
    <property type="match status" value="1"/>
</dbReference>
<dbReference type="GO" id="GO:0004197">
    <property type="term" value="F:cysteine-type endopeptidase activity"/>
    <property type="evidence" value="ECO:0007669"/>
    <property type="project" value="InterPro"/>
</dbReference>
<dbReference type="Proteomes" id="UP000029665">
    <property type="component" value="Unassembled WGS sequence"/>
</dbReference>
<protein>
    <recommendedName>
        <fullName evidence="2">Peptidase C14 caspase domain-containing protein</fullName>
    </recommendedName>
</protein>
<evidence type="ECO:0000313" key="3">
    <source>
        <dbReference type="EMBL" id="CDO70340.1"/>
    </source>
</evidence>
<dbReference type="HOGENOM" id="CLU_739964_0_0_1"/>
<gene>
    <name evidence="3" type="ORF">BN946_scf184872.g1</name>
</gene>
<evidence type="ECO:0000313" key="4">
    <source>
        <dbReference type="Proteomes" id="UP000029665"/>
    </source>
</evidence>
<dbReference type="InterPro" id="IPR050452">
    <property type="entry name" value="Metacaspase"/>
</dbReference>
<dbReference type="OMA" id="MHTIMVK"/>
<dbReference type="Gene3D" id="3.40.50.12660">
    <property type="match status" value="1"/>
</dbReference>
<dbReference type="GO" id="GO:0006508">
    <property type="term" value="P:proteolysis"/>
    <property type="evidence" value="ECO:0007669"/>
    <property type="project" value="InterPro"/>
</dbReference>
<dbReference type="AlphaFoldDB" id="A0A060S7M4"/>
<comment type="caution">
    <text evidence="3">The sequence shown here is derived from an EMBL/GenBank/DDBJ whole genome shotgun (WGS) entry which is preliminary data.</text>
</comment>